<dbReference type="SUPFAM" id="SSF52151">
    <property type="entry name" value="FabD/lysophospholipase-like"/>
    <property type="match status" value="1"/>
</dbReference>
<dbReference type="InterPro" id="IPR016035">
    <property type="entry name" value="Acyl_Trfase/lysoPLipase"/>
</dbReference>
<name>A0AAV6FUA4_9TELE</name>
<sequence>MKEVYVFEDKNNPKAPIVVHFPMVNLTFRKFKAPGVKREGEDELKQGEVNQGLAIPHLAYQTGLPA</sequence>
<keyword evidence="2" id="KW-1185">Reference proteome</keyword>
<proteinExistence type="predicted"/>
<protein>
    <submittedName>
        <fullName evidence="1">Uncharacterized protein</fullName>
    </submittedName>
</protein>
<evidence type="ECO:0000313" key="2">
    <source>
        <dbReference type="Proteomes" id="UP000823561"/>
    </source>
</evidence>
<comment type="caution">
    <text evidence="1">The sequence shown here is derived from an EMBL/GenBank/DDBJ whole genome shotgun (WGS) entry which is preliminary data.</text>
</comment>
<dbReference type="Proteomes" id="UP000823561">
    <property type="component" value="Chromosome 18"/>
</dbReference>
<reference evidence="1" key="1">
    <citation type="submission" date="2020-10" db="EMBL/GenBank/DDBJ databases">
        <title>Chromosome-scale genome assembly of the Allis shad, Alosa alosa.</title>
        <authorList>
            <person name="Margot Z."/>
            <person name="Christophe K."/>
            <person name="Cabau C."/>
            <person name="Louis A."/>
            <person name="Berthelot C."/>
            <person name="Parey E."/>
            <person name="Roest Crollius H."/>
            <person name="Montfort J."/>
            <person name="Robinson-Rechavi M."/>
            <person name="Bucao C."/>
            <person name="Bouchez O."/>
            <person name="Gislard M."/>
            <person name="Lluch J."/>
            <person name="Milhes M."/>
            <person name="Lampietro C."/>
            <person name="Lopez Roques C."/>
            <person name="Donnadieu C."/>
            <person name="Braasch I."/>
            <person name="Desvignes T."/>
            <person name="Postlethwait J."/>
            <person name="Bobe J."/>
            <person name="Guiguen Y."/>
        </authorList>
    </citation>
    <scope>NUCLEOTIDE SEQUENCE</scope>
    <source>
        <strain evidence="1">M-15738</strain>
        <tissue evidence="1">Blood</tissue>
    </source>
</reference>
<dbReference type="EMBL" id="JADWDJ010000018">
    <property type="protein sequence ID" value="KAG5266418.1"/>
    <property type="molecule type" value="Genomic_DNA"/>
</dbReference>
<dbReference type="Gene3D" id="3.40.1090.10">
    <property type="entry name" value="Cytosolic phospholipase A2 catalytic domain"/>
    <property type="match status" value="1"/>
</dbReference>
<evidence type="ECO:0000313" key="1">
    <source>
        <dbReference type="EMBL" id="KAG5266418.1"/>
    </source>
</evidence>
<organism evidence="1 2">
    <name type="scientific">Alosa alosa</name>
    <name type="common">allis shad</name>
    <dbReference type="NCBI Taxonomy" id="278164"/>
    <lineage>
        <taxon>Eukaryota</taxon>
        <taxon>Metazoa</taxon>
        <taxon>Chordata</taxon>
        <taxon>Craniata</taxon>
        <taxon>Vertebrata</taxon>
        <taxon>Euteleostomi</taxon>
        <taxon>Actinopterygii</taxon>
        <taxon>Neopterygii</taxon>
        <taxon>Teleostei</taxon>
        <taxon>Clupei</taxon>
        <taxon>Clupeiformes</taxon>
        <taxon>Clupeoidei</taxon>
        <taxon>Clupeidae</taxon>
        <taxon>Alosa</taxon>
    </lineage>
</organism>
<dbReference type="AlphaFoldDB" id="A0AAV6FUA4"/>
<accession>A0AAV6FUA4</accession>
<gene>
    <name evidence="1" type="ORF">AALO_G00231830</name>
</gene>